<organism evidence="1 2">
    <name type="scientific">Fasciola gigantica</name>
    <name type="common">Giant liver fluke</name>
    <dbReference type="NCBI Taxonomy" id="46835"/>
    <lineage>
        <taxon>Eukaryota</taxon>
        <taxon>Metazoa</taxon>
        <taxon>Spiralia</taxon>
        <taxon>Lophotrochozoa</taxon>
        <taxon>Platyhelminthes</taxon>
        <taxon>Trematoda</taxon>
        <taxon>Digenea</taxon>
        <taxon>Plagiorchiida</taxon>
        <taxon>Echinostomata</taxon>
        <taxon>Echinostomatoidea</taxon>
        <taxon>Fasciolidae</taxon>
        <taxon>Fasciola</taxon>
    </lineage>
</organism>
<name>A0A504YVZ3_FASGI</name>
<proteinExistence type="predicted"/>
<dbReference type="Proteomes" id="UP000316759">
    <property type="component" value="Unassembled WGS sequence"/>
</dbReference>
<evidence type="ECO:0000313" key="1">
    <source>
        <dbReference type="EMBL" id="TPP66162.1"/>
    </source>
</evidence>
<gene>
    <name evidence="1" type="ORF">FGIG_12605</name>
</gene>
<accession>A0A504YVZ3</accession>
<reference evidence="1 2" key="1">
    <citation type="submission" date="2019-04" db="EMBL/GenBank/DDBJ databases">
        <title>Annotation for the trematode Fasciola gigantica.</title>
        <authorList>
            <person name="Choi Y.-J."/>
        </authorList>
    </citation>
    <scope>NUCLEOTIDE SEQUENCE [LARGE SCALE GENOMIC DNA]</scope>
    <source>
        <strain evidence="1">Uganda_cow_1</strain>
    </source>
</reference>
<keyword evidence="2" id="KW-1185">Reference proteome</keyword>
<evidence type="ECO:0000313" key="2">
    <source>
        <dbReference type="Proteomes" id="UP000316759"/>
    </source>
</evidence>
<dbReference type="EMBL" id="SUNJ01002195">
    <property type="protein sequence ID" value="TPP66162.1"/>
    <property type="molecule type" value="Genomic_DNA"/>
</dbReference>
<sequence length="75" mass="8132">MCSQPAPGCGQFNPLDGCSQIGSVKNSQRPARSHDFAAVSSDSSNIRMPLIPQSNYSPNVLTTDCSRNARYCWPI</sequence>
<protein>
    <submittedName>
        <fullName evidence="1">Uncharacterized protein</fullName>
    </submittedName>
</protein>
<comment type="caution">
    <text evidence="1">The sequence shown here is derived from an EMBL/GenBank/DDBJ whole genome shotgun (WGS) entry which is preliminary data.</text>
</comment>
<dbReference type="AlphaFoldDB" id="A0A504YVZ3"/>